<dbReference type="PANTHER" id="PTHR22916">
    <property type="entry name" value="GLYCOSYLTRANSFERASE"/>
    <property type="match status" value="1"/>
</dbReference>
<dbReference type="CDD" id="cd06433">
    <property type="entry name" value="GT_2_WfgS_like"/>
    <property type="match status" value="1"/>
</dbReference>
<dbReference type="AlphaFoldDB" id="A0A154QL90"/>
<dbReference type="PANTHER" id="PTHR22916:SF65">
    <property type="entry name" value="SLR1065 PROTEIN"/>
    <property type="match status" value="1"/>
</dbReference>
<name>A0A154QL90_9GAMM</name>
<dbReference type="Pfam" id="PF00535">
    <property type="entry name" value="Glycos_transf_2"/>
    <property type="match status" value="1"/>
</dbReference>
<sequence length="436" mass="50486">MNKSTPISIVVPSYNQGQYLGETLQSLVDQEYPALQVIIQDGGSTDNSITIAEDFVRRHPDMFQLFAEKDAGQADALNRGFARATGTILGFLNSDDTLYPRILHRVVAEVDPARNRYVVMGRSLFIGVNSRYVGVEHPAEYISHFEHLAIWKRGYNTVPQPSVFWHKAVTERVGWLDVNEHHALDYDLFCRFSRHYRFHRIDELFSNYRMHDESKSAQRTEAEVLALSIGVSRKHWGNWFSPLRWRLALSYWAYAKHFHDHARHHARRAEDAFRQRRRGTAILEFLQTLRYSPKMARDRLLYGWLTRKRLPFLRGMVTRDTSYRGQHADGWIGPSFTTRIQVPADAEHLEYQLEHVPQQGHDHFEVQLTLDGAVADRKLLETPGPFTLGVDISALRGKMITIEIRSASYFVPREVMQIEDDRQLSLKIYGSAIKPI</sequence>
<keyword evidence="3" id="KW-1185">Reference proteome</keyword>
<dbReference type="InterPro" id="IPR029044">
    <property type="entry name" value="Nucleotide-diphossugar_trans"/>
</dbReference>
<reference evidence="2 3" key="1">
    <citation type="journal article" date="2016" name="MBio">
        <title>Lateral Gene Transfer in a Heavy Metal-Contaminated-Groundwater Microbial Community.</title>
        <authorList>
            <person name="Hemme C.L."/>
            <person name="Green S.J."/>
            <person name="Rishishwar L."/>
            <person name="Prakash O."/>
            <person name="Pettenato A."/>
            <person name="Chakraborty R."/>
            <person name="Deutschbauer A.M."/>
            <person name="Van Nostrand J.D."/>
            <person name="Wu L."/>
            <person name="He Z."/>
            <person name="Jordan I.K."/>
            <person name="Hazen T.C."/>
            <person name="Arkin A.P."/>
            <person name="Kostka J.E."/>
            <person name="Zhou J."/>
        </authorList>
    </citation>
    <scope>NUCLEOTIDE SEQUENCE [LARGE SCALE GENOMIC DNA]</scope>
    <source>
        <strain evidence="2 3">FW104-T7</strain>
    </source>
</reference>
<dbReference type="EMBL" id="LVJS01000026">
    <property type="protein sequence ID" value="KZC24517.1"/>
    <property type="molecule type" value="Genomic_DNA"/>
</dbReference>
<feature type="domain" description="Glycosyltransferase 2-like" evidence="1">
    <location>
        <begin position="8"/>
        <end position="146"/>
    </location>
</feature>
<dbReference type="GO" id="GO:0016758">
    <property type="term" value="F:hexosyltransferase activity"/>
    <property type="evidence" value="ECO:0007669"/>
    <property type="project" value="UniProtKB-ARBA"/>
</dbReference>
<dbReference type="RefSeq" id="WP_063107642.1">
    <property type="nucleotide sequence ID" value="NZ_LVJS01000026.1"/>
</dbReference>
<gene>
    <name evidence="2" type="ORF">RHOFW104T7_08435</name>
</gene>
<dbReference type="STRING" id="416169.RHOFW104T7_08435"/>
<evidence type="ECO:0000259" key="1">
    <source>
        <dbReference type="Pfam" id="PF00535"/>
    </source>
</evidence>
<protein>
    <recommendedName>
        <fullName evidence="1">Glycosyltransferase 2-like domain-containing protein</fullName>
    </recommendedName>
</protein>
<dbReference type="SUPFAM" id="SSF53448">
    <property type="entry name" value="Nucleotide-diphospho-sugar transferases"/>
    <property type="match status" value="1"/>
</dbReference>
<dbReference type="Proteomes" id="UP000076131">
    <property type="component" value="Unassembled WGS sequence"/>
</dbReference>
<accession>A0A154QL90</accession>
<organism evidence="2 3">
    <name type="scientific">Rhodanobacter thiooxydans</name>
    <dbReference type="NCBI Taxonomy" id="416169"/>
    <lineage>
        <taxon>Bacteria</taxon>
        <taxon>Pseudomonadati</taxon>
        <taxon>Pseudomonadota</taxon>
        <taxon>Gammaproteobacteria</taxon>
        <taxon>Lysobacterales</taxon>
        <taxon>Rhodanobacteraceae</taxon>
        <taxon>Rhodanobacter</taxon>
    </lineage>
</organism>
<proteinExistence type="predicted"/>
<evidence type="ECO:0000313" key="3">
    <source>
        <dbReference type="Proteomes" id="UP000076131"/>
    </source>
</evidence>
<evidence type="ECO:0000313" key="2">
    <source>
        <dbReference type="EMBL" id="KZC24517.1"/>
    </source>
</evidence>
<dbReference type="InterPro" id="IPR001173">
    <property type="entry name" value="Glyco_trans_2-like"/>
</dbReference>
<dbReference type="Gene3D" id="3.90.550.10">
    <property type="entry name" value="Spore Coat Polysaccharide Biosynthesis Protein SpsA, Chain A"/>
    <property type="match status" value="1"/>
</dbReference>
<comment type="caution">
    <text evidence="2">The sequence shown here is derived from an EMBL/GenBank/DDBJ whole genome shotgun (WGS) entry which is preliminary data.</text>
</comment>